<dbReference type="RefSeq" id="XP_053019275.1">
    <property type="nucleotide sequence ID" value="XM_053168024.1"/>
</dbReference>
<proteinExistence type="predicted"/>
<dbReference type="Proteomes" id="UP001164743">
    <property type="component" value="Chromosome 4A"/>
</dbReference>
<evidence type="ECO:0000313" key="2">
    <source>
        <dbReference type="Proteomes" id="UP001164743"/>
    </source>
</evidence>
<dbReference type="InterPro" id="IPR036249">
    <property type="entry name" value="Thioredoxin-like_sf"/>
</dbReference>
<protein>
    <recommendedName>
        <fullName evidence="3">DSBA-like thioredoxin domain-containing protein</fullName>
    </recommendedName>
</protein>
<reference evidence="1" key="1">
    <citation type="submission" date="2022-10" db="EMBL/GenBank/DDBJ databases">
        <title>Puccinia triticina Genome sequencing and assembly.</title>
        <authorList>
            <person name="Li C."/>
        </authorList>
    </citation>
    <scope>NUCLEOTIDE SEQUENCE</scope>
    <source>
        <strain evidence="1">Pt15</strain>
    </source>
</reference>
<dbReference type="GeneID" id="77808919"/>
<gene>
    <name evidence="1" type="ORF">PtA15_4A168</name>
</gene>
<keyword evidence="2" id="KW-1185">Reference proteome</keyword>
<dbReference type="PANTHER" id="PTHR42943:SF2">
    <property type="entry name" value="GLUTATHIONE S-TRANSFERASE KAPPA 1"/>
    <property type="match status" value="1"/>
</dbReference>
<dbReference type="Gene3D" id="3.40.30.10">
    <property type="entry name" value="Glutaredoxin"/>
    <property type="match status" value="1"/>
</dbReference>
<organism evidence="1 2">
    <name type="scientific">Puccinia triticina</name>
    <dbReference type="NCBI Taxonomy" id="208348"/>
    <lineage>
        <taxon>Eukaryota</taxon>
        <taxon>Fungi</taxon>
        <taxon>Dikarya</taxon>
        <taxon>Basidiomycota</taxon>
        <taxon>Pucciniomycotina</taxon>
        <taxon>Pucciniomycetes</taxon>
        <taxon>Pucciniales</taxon>
        <taxon>Pucciniaceae</taxon>
        <taxon>Puccinia</taxon>
    </lineage>
</organism>
<evidence type="ECO:0000313" key="1">
    <source>
        <dbReference type="EMBL" id="WAQ83720.1"/>
    </source>
</evidence>
<dbReference type="PANTHER" id="PTHR42943">
    <property type="entry name" value="GLUTATHIONE S-TRANSFERASE KAPPA"/>
    <property type="match status" value="1"/>
</dbReference>
<sequence length="188" mass="21298">MRFLKVVQEKAPDRLEASTDKLYEVVFENKVEVSDNIAGVLGSLSPAPFEASALEEYVRLSSSTETKERVKQDAERLVAEGAFGFPWLEVCKPDGQRLTIFGSDRFEFLADWWATSFPFFQQLSCLVHLEITDSNWQPFYLNHPSAGSPKYSLVQLIKAWSRMERAQSICGASKKPSLVYLSHSWPAI</sequence>
<accession>A0ABY7CIT4</accession>
<dbReference type="SUPFAM" id="SSF52833">
    <property type="entry name" value="Thioredoxin-like"/>
    <property type="match status" value="1"/>
</dbReference>
<dbReference type="EMBL" id="CP110424">
    <property type="protein sequence ID" value="WAQ83720.1"/>
    <property type="molecule type" value="Genomic_DNA"/>
</dbReference>
<evidence type="ECO:0008006" key="3">
    <source>
        <dbReference type="Google" id="ProtNLM"/>
    </source>
</evidence>
<dbReference type="InterPro" id="IPR051924">
    <property type="entry name" value="GST_Kappa/NadH"/>
</dbReference>
<name>A0ABY7CIT4_9BASI</name>